<dbReference type="PANTHER" id="PTHR30154">
    <property type="entry name" value="LEUCINE-RESPONSIVE REGULATORY PROTEIN"/>
    <property type="match status" value="1"/>
</dbReference>
<dbReference type="Pfam" id="PF01037">
    <property type="entry name" value="AsnC_trans_reg"/>
    <property type="match status" value="1"/>
</dbReference>
<dbReference type="PROSITE" id="PS00519">
    <property type="entry name" value="HTH_ASNC_1"/>
    <property type="match status" value="1"/>
</dbReference>
<dbReference type="InterPro" id="IPR011991">
    <property type="entry name" value="ArsR-like_HTH"/>
</dbReference>
<dbReference type="GO" id="GO:0043565">
    <property type="term" value="F:sequence-specific DNA binding"/>
    <property type="evidence" value="ECO:0007669"/>
    <property type="project" value="InterPro"/>
</dbReference>
<dbReference type="InterPro" id="IPR019885">
    <property type="entry name" value="Tscrpt_reg_HTH_AsnC-type_CS"/>
</dbReference>
<dbReference type="OrthoDB" id="9813313at2"/>
<dbReference type="InterPro" id="IPR000485">
    <property type="entry name" value="AsnC-type_HTH_dom"/>
</dbReference>
<dbReference type="GO" id="GO:0043200">
    <property type="term" value="P:response to amino acid"/>
    <property type="evidence" value="ECO:0007669"/>
    <property type="project" value="TreeGrafter"/>
</dbReference>
<dbReference type="STRING" id="158500.BES08_10055"/>
<dbReference type="SMART" id="SM00344">
    <property type="entry name" value="HTH_ASNC"/>
    <property type="match status" value="1"/>
</dbReference>
<evidence type="ECO:0000259" key="4">
    <source>
        <dbReference type="PROSITE" id="PS50956"/>
    </source>
</evidence>
<feature type="domain" description="HTH asnC-type" evidence="4">
    <location>
        <begin position="3"/>
        <end position="64"/>
    </location>
</feature>
<accession>A0A031JUJ3</accession>
<dbReference type="PANTHER" id="PTHR30154:SF34">
    <property type="entry name" value="TRANSCRIPTIONAL REGULATOR AZLB"/>
    <property type="match status" value="1"/>
</dbReference>
<dbReference type="Proteomes" id="UP000024329">
    <property type="component" value="Unassembled WGS sequence"/>
</dbReference>
<evidence type="ECO:0000313" key="6">
    <source>
        <dbReference type="EMBL" id="EZP81421.1"/>
    </source>
</evidence>
<proteinExistence type="predicted"/>
<evidence type="ECO:0000313" key="5">
    <source>
        <dbReference type="EMBL" id="AOR77056.1"/>
    </source>
</evidence>
<dbReference type="PRINTS" id="PR00033">
    <property type="entry name" value="HTHASNC"/>
</dbReference>
<evidence type="ECO:0000313" key="8">
    <source>
        <dbReference type="Proteomes" id="UP000094626"/>
    </source>
</evidence>
<dbReference type="eggNOG" id="COG1522">
    <property type="taxonomic scope" value="Bacteria"/>
</dbReference>
<keyword evidence="3" id="KW-0804">Transcription</keyword>
<dbReference type="GO" id="GO:0006355">
    <property type="term" value="P:regulation of DNA-templated transcription"/>
    <property type="evidence" value="ECO:0007669"/>
    <property type="project" value="UniProtKB-ARBA"/>
</dbReference>
<evidence type="ECO:0000256" key="3">
    <source>
        <dbReference type="ARBA" id="ARBA00023163"/>
    </source>
</evidence>
<dbReference type="EMBL" id="CP017075">
    <property type="protein sequence ID" value="AOR77056.1"/>
    <property type="molecule type" value="Genomic_DNA"/>
</dbReference>
<dbReference type="Gene3D" id="1.10.10.10">
    <property type="entry name" value="Winged helix-like DNA-binding domain superfamily/Winged helix DNA-binding domain"/>
    <property type="match status" value="1"/>
</dbReference>
<name>A0A031JUJ3_9SPHN</name>
<dbReference type="InterPro" id="IPR036388">
    <property type="entry name" value="WH-like_DNA-bd_sf"/>
</dbReference>
<protein>
    <submittedName>
        <fullName evidence="5 6">AsnC family transcriptional regulator</fullName>
    </submittedName>
</protein>
<gene>
    <name evidence="5" type="ORF">BES08_10055</name>
    <name evidence="6" type="ORF">BV97_02638</name>
</gene>
<dbReference type="InterPro" id="IPR011008">
    <property type="entry name" value="Dimeric_a/b-barrel"/>
</dbReference>
<dbReference type="InterPro" id="IPR019888">
    <property type="entry name" value="Tscrpt_reg_AsnC-like"/>
</dbReference>
<dbReference type="AlphaFoldDB" id="A0A031JUJ3"/>
<dbReference type="InterPro" id="IPR036390">
    <property type="entry name" value="WH_DNA-bd_sf"/>
</dbReference>
<dbReference type="GO" id="GO:0005829">
    <property type="term" value="C:cytosol"/>
    <property type="evidence" value="ECO:0007669"/>
    <property type="project" value="TreeGrafter"/>
</dbReference>
<reference evidence="5" key="2">
    <citation type="submission" date="2016-08" db="EMBL/GenBank/DDBJ databases">
        <authorList>
            <person name="Seilhamer J.J."/>
        </authorList>
    </citation>
    <scope>NUCLEOTIDE SEQUENCE [LARGE SCALE GENOMIC DNA]</scope>
    <source>
        <strain evidence="5">SA1</strain>
    </source>
</reference>
<dbReference type="EMBL" id="JFYZ01000012">
    <property type="protein sequence ID" value="EZP81421.1"/>
    <property type="molecule type" value="Genomic_DNA"/>
</dbReference>
<dbReference type="Pfam" id="PF13412">
    <property type="entry name" value="HTH_24"/>
    <property type="match status" value="1"/>
</dbReference>
<evidence type="ECO:0000313" key="7">
    <source>
        <dbReference type="Proteomes" id="UP000024329"/>
    </source>
</evidence>
<keyword evidence="2" id="KW-0238">DNA-binding</keyword>
<dbReference type="InterPro" id="IPR019887">
    <property type="entry name" value="Tscrpt_reg_AsnC/Lrp_C"/>
</dbReference>
<dbReference type="SUPFAM" id="SSF54909">
    <property type="entry name" value="Dimeric alpha+beta barrel"/>
    <property type="match status" value="1"/>
</dbReference>
<dbReference type="KEGG" id="nre:BES08_10055"/>
<sequence>MQLDEFDRGIIAALQEDARMPVAQVAERVALSATPVSRRIKRLEDEGVIRGYAPVLDPRRLGFELEAYVLINLVAHVDENIARFEQAIADNPYVIACHAVTGDMDYLVRVIARNVEHLSQITLRTLLRIPGVRDVKSIIVLETIKEDRAVPVEI</sequence>
<reference evidence="6 7" key="1">
    <citation type="submission" date="2014-03" db="EMBL/GenBank/DDBJ databases">
        <title>Whole genome sequence of Novosphingobium resinovorum KF1.</title>
        <authorList>
            <person name="Gan H.M."/>
            <person name="Gan H.Y."/>
            <person name="Chew T.H."/>
            <person name="Savka M.A."/>
        </authorList>
    </citation>
    <scope>NUCLEOTIDE SEQUENCE [LARGE SCALE GENOMIC DNA]</scope>
    <source>
        <strain evidence="6 7">KF1</strain>
    </source>
</reference>
<dbReference type="Proteomes" id="UP000094626">
    <property type="component" value="Chromosome"/>
</dbReference>
<organism evidence="6 7">
    <name type="scientific">Novosphingobium resinovorum</name>
    <dbReference type="NCBI Taxonomy" id="158500"/>
    <lineage>
        <taxon>Bacteria</taxon>
        <taxon>Pseudomonadati</taxon>
        <taxon>Pseudomonadota</taxon>
        <taxon>Alphaproteobacteria</taxon>
        <taxon>Sphingomonadales</taxon>
        <taxon>Sphingomonadaceae</taxon>
        <taxon>Novosphingobium</taxon>
    </lineage>
</organism>
<dbReference type="Gene3D" id="3.30.70.920">
    <property type="match status" value="1"/>
</dbReference>
<dbReference type="CDD" id="cd00090">
    <property type="entry name" value="HTH_ARSR"/>
    <property type="match status" value="1"/>
</dbReference>
<reference evidence="8" key="3">
    <citation type="journal article" date="2017" name="J. Biotechnol.">
        <title>Complete genome sequence of Novosphingobium resinovorum SA1, a versatile xenobiotic-degrading bacterium capable of utilizing sulfanilic acid.</title>
        <authorList>
            <person name="Hegedus B."/>
            <person name="Kos P.B."/>
            <person name="Balint B."/>
            <person name="Maroti G."/>
            <person name="Gan H.M."/>
            <person name="Perei K."/>
            <person name="Rakhely G."/>
        </authorList>
    </citation>
    <scope>NUCLEOTIDE SEQUENCE [LARGE SCALE GENOMIC DNA]</scope>
    <source>
        <strain evidence="8">SA1</strain>
    </source>
</reference>
<evidence type="ECO:0000256" key="2">
    <source>
        <dbReference type="ARBA" id="ARBA00023125"/>
    </source>
</evidence>
<evidence type="ECO:0000256" key="1">
    <source>
        <dbReference type="ARBA" id="ARBA00023015"/>
    </source>
</evidence>
<dbReference type="PATRIC" id="fig|158500.4.peg.2697"/>
<dbReference type="SUPFAM" id="SSF46785">
    <property type="entry name" value="Winged helix' DNA-binding domain"/>
    <property type="match status" value="1"/>
</dbReference>
<keyword evidence="1" id="KW-0805">Transcription regulation</keyword>
<dbReference type="RefSeq" id="WP_008829249.1">
    <property type="nucleotide sequence ID" value="NZ_CP017075.1"/>
</dbReference>
<dbReference type="PROSITE" id="PS50956">
    <property type="entry name" value="HTH_ASNC_2"/>
    <property type="match status" value="1"/>
</dbReference>
<keyword evidence="8" id="KW-1185">Reference proteome</keyword>